<proteinExistence type="predicted"/>
<keyword evidence="3" id="KW-1185">Reference proteome</keyword>
<feature type="transmembrane region" description="Helical" evidence="1">
    <location>
        <begin position="6"/>
        <end position="29"/>
    </location>
</feature>
<name>A0A1Z4MWV3_9CYAN</name>
<evidence type="ECO:0000256" key="1">
    <source>
        <dbReference type="SAM" id="Phobius"/>
    </source>
</evidence>
<gene>
    <name evidence="2" type="ORF">NIES37_19050</name>
</gene>
<organism evidence="2 3">
    <name type="scientific">Tolypothrix tenuis PCC 7101</name>
    <dbReference type="NCBI Taxonomy" id="231146"/>
    <lineage>
        <taxon>Bacteria</taxon>
        <taxon>Bacillati</taxon>
        <taxon>Cyanobacteriota</taxon>
        <taxon>Cyanophyceae</taxon>
        <taxon>Nostocales</taxon>
        <taxon>Tolypothrichaceae</taxon>
        <taxon>Tolypothrix</taxon>
    </lineage>
</organism>
<accession>A0A1Z4MWV3</accession>
<feature type="transmembrane region" description="Helical" evidence="1">
    <location>
        <begin position="125"/>
        <end position="148"/>
    </location>
</feature>
<dbReference type="EMBL" id="AP018248">
    <property type="protein sequence ID" value="BAY97957.1"/>
    <property type="molecule type" value="Genomic_DNA"/>
</dbReference>
<reference evidence="2 3" key="1">
    <citation type="submission" date="2017-06" db="EMBL/GenBank/DDBJ databases">
        <title>Genome sequencing of cyanobaciteial culture collection at National Institute for Environmental Studies (NIES).</title>
        <authorList>
            <person name="Hirose Y."/>
            <person name="Shimura Y."/>
            <person name="Fujisawa T."/>
            <person name="Nakamura Y."/>
            <person name="Kawachi M."/>
        </authorList>
    </citation>
    <scope>NUCLEOTIDE SEQUENCE [LARGE SCALE GENOMIC DNA]</scope>
    <source>
        <strain evidence="2 3">NIES-37</strain>
    </source>
</reference>
<keyword evidence="1" id="KW-0812">Transmembrane</keyword>
<evidence type="ECO:0000313" key="2">
    <source>
        <dbReference type="EMBL" id="BAY97957.1"/>
    </source>
</evidence>
<feature type="transmembrane region" description="Helical" evidence="1">
    <location>
        <begin position="85"/>
        <end position="104"/>
    </location>
</feature>
<dbReference type="RefSeq" id="WP_096575023.1">
    <property type="nucleotide sequence ID" value="NZ_CAWNJS010000001.1"/>
</dbReference>
<dbReference type="Proteomes" id="UP000218785">
    <property type="component" value="Chromosome"/>
</dbReference>
<dbReference type="InterPro" id="IPR018706">
    <property type="entry name" value="DUF2214_membrane"/>
</dbReference>
<keyword evidence="1" id="KW-1133">Transmembrane helix</keyword>
<keyword evidence="1" id="KW-0472">Membrane</keyword>
<dbReference type="KEGG" id="ttq:NIES37_19050"/>
<dbReference type="Pfam" id="PF09980">
    <property type="entry name" value="DUF2214"/>
    <property type="match status" value="1"/>
</dbReference>
<dbReference type="AlphaFoldDB" id="A0A1Z4MWV3"/>
<evidence type="ECO:0008006" key="4">
    <source>
        <dbReference type="Google" id="ProtNLM"/>
    </source>
</evidence>
<sequence>MWGSAITAYLHYLGFMLAFGALIVESQFLKKDFSLESAWKVVIADAVYGLSATMILITGIVRVVYFGKGTDYYLSNSVFYMKVSIFILVSLLSLYPTFSFLSWIKDLRNGKTPSLESAKVQRISWMIRGELFGFTLIPLLAVVMARGIGVF</sequence>
<evidence type="ECO:0000313" key="3">
    <source>
        <dbReference type="Proteomes" id="UP000218785"/>
    </source>
</evidence>
<feature type="transmembrane region" description="Helical" evidence="1">
    <location>
        <begin position="41"/>
        <end position="65"/>
    </location>
</feature>
<protein>
    <recommendedName>
        <fullName evidence="4">DUF2214 domain-containing protein</fullName>
    </recommendedName>
</protein>